<protein>
    <submittedName>
        <fullName evidence="1">Uncharacterized protein</fullName>
    </submittedName>
</protein>
<evidence type="ECO:0000313" key="1">
    <source>
        <dbReference type="WBParaSite" id="MCU_010762-RA"/>
    </source>
</evidence>
<organism evidence="1">
    <name type="scientific">Mesocestoides corti</name>
    <name type="common">Flatworm</name>
    <dbReference type="NCBI Taxonomy" id="53468"/>
    <lineage>
        <taxon>Eukaryota</taxon>
        <taxon>Metazoa</taxon>
        <taxon>Spiralia</taxon>
        <taxon>Lophotrochozoa</taxon>
        <taxon>Platyhelminthes</taxon>
        <taxon>Cestoda</taxon>
        <taxon>Eucestoda</taxon>
        <taxon>Cyclophyllidea</taxon>
        <taxon>Mesocestoididae</taxon>
        <taxon>Mesocestoides</taxon>
    </lineage>
</organism>
<dbReference type="AlphaFoldDB" id="A0A5K3FQY0"/>
<dbReference type="WBParaSite" id="MCU_010762-RA">
    <property type="protein sequence ID" value="MCU_010762-RA"/>
    <property type="gene ID" value="MCU_010762"/>
</dbReference>
<sequence length="153" mass="17487">MKHSPQIKHTDNWFEHPEFSTNLPRKDHGNLVSAAVSRRLFCPPKSEQARHSASWVLTTTSRMCTENGLGGSVASETMPDAMWHCHLMRGRVAWTCLNPATHLNIHSSRKVKFNAVLVVADDWVIRTVARSNVRIPTNWNTCKERIQVSFERQ</sequence>
<proteinExistence type="predicted"/>
<reference evidence="1" key="1">
    <citation type="submission" date="2019-11" db="UniProtKB">
        <authorList>
            <consortium name="WormBaseParasite"/>
        </authorList>
    </citation>
    <scope>IDENTIFICATION</scope>
</reference>
<accession>A0A5K3FQY0</accession>
<name>A0A5K3FQY0_MESCO</name>